<keyword evidence="4" id="KW-0378">Hydrolase</keyword>
<keyword evidence="3" id="KW-0255">Endonuclease</keyword>
<evidence type="ECO:0000256" key="1">
    <source>
        <dbReference type="ARBA" id="ARBA00001968"/>
    </source>
</evidence>
<evidence type="ECO:0000313" key="9">
    <source>
        <dbReference type="Proteomes" id="UP000199496"/>
    </source>
</evidence>
<feature type="domain" description="Endoribonuclease YicC-like N-terminal" evidence="6">
    <location>
        <begin position="2"/>
        <end position="153"/>
    </location>
</feature>
<sequence length="288" mass="32639">MIRSMTGFARCESTSEVGALTWEVRSVNHRYLDVSTRLPEELRALEGAVRERVIARLGRGKVECALRFHRTDTTDKTLVLNEDLTKAVIATIGQVEHWMMNAARVGALDVMRWPGVVCQSEPDPQPLHEATLNLLDQTLTALIEYRAREGRHIRGLLESRCQAIAEQVAQVRVRRPAVVTALRERLLSRIAELGVDLEPGRLEQELALQAQKLDVAEELDRLDGHIEEVLACLQRDEPVGRRLDFLMQEFNREANTLGSKAHDMDTTQAAVELKVLIEQMREQIQNLE</sequence>
<protein>
    <submittedName>
        <fullName evidence="8">TIGR00255 family protein</fullName>
    </submittedName>
</protein>
<proteinExistence type="inferred from homology"/>
<dbReference type="OrthoDB" id="9771229at2"/>
<dbReference type="EMBL" id="FOFO01000010">
    <property type="protein sequence ID" value="SEP91558.1"/>
    <property type="molecule type" value="Genomic_DNA"/>
</dbReference>
<evidence type="ECO:0000313" key="8">
    <source>
        <dbReference type="EMBL" id="SEP91558.1"/>
    </source>
</evidence>
<dbReference type="STRING" id="867345.SAMN05421693_11060"/>
<keyword evidence="2" id="KW-0540">Nuclease</keyword>
<gene>
    <name evidence="8" type="ORF">SAMN05421693_11060</name>
</gene>
<organism evidence="8 9">
    <name type="scientific">Ectothiorhodospira magna</name>
    <dbReference type="NCBI Taxonomy" id="867345"/>
    <lineage>
        <taxon>Bacteria</taxon>
        <taxon>Pseudomonadati</taxon>
        <taxon>Pseudomonadota</taxon>
        <taxon>Gammaproteobacteria</taxon>
        <taxon>Chromatiales</taxon>
        <taxon>Ectothiorhodospiraceae</taxon>
        <taxon>Ectothiorhodospira</taxon>
    </lineage>
</organism>
<dbReference type="InterPro" id="IPR013527">
    <property type="entry name" value="YicC-like_N"/>
</dbReference>
<evidence type="ECO:0000256" key="5">
    <source>
        <dbReference type="ARBA" id="ARBA00035648"/>
    </source>
</evidence>
<feature type="domain" description="Endoribonuclease YicC-like C-terminal" evidence="7">
    <location>
        <begin position="173"/>
        <end position="288"/>
    </location>
</feature>
<dbReference type="Pfam" id="PF08340">
    <property type="entry name" value="YicC-like_C"/>
    <property type="match status" value="1"/>
</dbReference>
<dbReference type="Proteomes" id="UP000199496">
    <property type="component" value="Unassembled WGS sequence"/>
</dbReference>
<evidence type="ECO:0000259" key="6">
    <source>
        <dbReference type="Pfam" id="PF03755"/>
    </source>
</evidence>
<dbReference type="GO" id="GO:0004521">
    <property type="term" value="F:RNA endonuclease activity"/>
    <property type="evidence" value="ECO:0007669"/>
    <property type="project" value="InterPro"/>
</dbReference>
<dbReference type="AlphaFoldDB" id="A0A1H9BT53"/>
<keyword evidence="9" id="KW-1185">Reference proteome</keyword>
<dbReference type="PANTHER" id="PTHR30636">
    <property type="entry name" value="UPF0701 PROTEIN YICC"/>
    <property type="match status" value="1"/>
</dbReference>
<dbReference type="InterPro" id="IPR005229">
    <property type="entry name" value="YicC/YloC-like"/>
</dbReference>
<reference evidence="8 9" key="1">
    <citation type="submission" date="2016-10" db="EMBL/GenBank/DDBJ databases">
        <authorList>
            <person name="de Groot N.N."/>
        </authorList>
    </citation>
    <scope>NUCLEOTIDE SEQUENCE [LARGE SCALE GENOMIC DNA]</scope>
    <source>
        <strain evidence="8 9">B7-7</strain>
    </source>
</reference>
<evidence type="ECO:0000256" key="2">
    <source>
        <dbReference type="ARBA" id="ARBA00022722"/>
    </source>
</evidence>
<evidence type="ECO:0000256" key="4">
    <source>
        <dbReference type="ARBA" id="ARBA00022801"/>
    </source>
</evidence>
<dbReference type="GO" id="GO:0016787">
    <property type="term" value="F:hydrolase activity"/>
    <property type="evidence" value="ECO:0007669"/>
    <property type="project" value="UniProtKB-KW"/>
</dbReference>
<comment type="cofactor">
    <cofactor evidence="1">
        <name>a divalent metal cation</name>
        <dbReference type="ChEBI" id="CHEBI:60240"/>
    </cofactor>
</comment>
<evidence type="ECO:0000259" key="7">
    <source>
        <dbReference type="Pfam" id="PF08340"/>
    </source>
</evidence>
<dbReference type="NCBIfam" id="TIGR00255">
    <property type="entry name" value="YicC/YloC family endoribonuclease"/>
    <property type="match status" value="1"/>
</dbReference>
<comment type="similarity">
    <text evidence="5">Belongs to the YicC/YloC family.</text>
</comment>
<dbReference type="RefSeq" id="WP_090205626.1">
    <property type="nucleotide sequence ID" value="NZ_FOFO01000010.1"/>
</dbReference>
<dbReference type="InterPro" id="IPR013551">
    <property type="entry name" value="YicC-like_C"/>
</dbReference>
<name>A0A1H9BT53_9GAMM</name>
<accession>A0A1H9BT53</accession>
<evidence type="ECO:0000256" key="3">
    <source>
        <dbReference type="ARBA" id="ARBA00022759"/>
    </source>
</evidence>
<dbReference type="PANTHER" id="PTHR30636:SF3">
    <property type="entry name" value="UPF0701 PROTEIN YICC"/>
    <property type="match status" value="1"/>
</dbReference>
<dbReference type="Pfam" id="PF03755">
    <property type="entry name" value="YicC-like_N"/>
    <property type="match status" value="1"/>
</dbReference>